<sequence length="106" mass="11750">MEIKSQKKEKRITRGNNSSRYFGFLFHAVLARTSCDGYSSIERAVPHEPFAAAICKQTHTDAKAEPQTRTLGLRGGERSLRSAPFSVVRPVHANSMFVRKATGTAQ</sequence>
<evidence type="ECO:0000313" key="1">
    <source>
        <dbReference type="EMBL" id="BET00132.1"/>
    </source>
</evidence>
<protein>
    <submittedName>
        <fullName evidence="1">Uncharacterized protein</fullName>
    </submittedName>
</protein>
<accession>A0ABN7B6V3</accession>
<name>A0ABN7B6V3_9HEMI</name>
<keyword evidence="2" id="KW-1185">Reference proteome</keyword>
<dbReference type="Proteomes" id="UP001307889">
    <property type="component" value="Chromosome 11"/>
</dbReference>
<dbReference type="EMBL" id="AP028919">
    <property type="protein sequence ID" value="BET00132.1"/>
    <property type="molecule type" value="Genomic_DNA"/>
</dbReference>
<organism evidence="1 2">
    <name type="scientific">Nesidiocoris tenuis</name>
    <dbReference type="NCBI Taxonomy" id="355587"/>
    <lineage>
        <taxon>Eukaryota</taxon>
        <taxon>Metazoa</taxon>
        <taxon>Ecdysozoa</taxon>
        <taxon>Arthropoda</taxon>
        <taxon>Hexapoda</taxon>
        <taxon>Insecta</taxon>
        <taxon>Pterygota</taxon>
        <taxon>Neoptera</taxon>
        <taxon>Paraneoptera</taxon>
        <taxon>Hemiptera</taxon>
        <taxon>Heteroptera</taxon>
        <taxon>Panheteroptera</taxon>
        <taxon>Cimicomorpha</taxon>
        <taxon>Miridae</taxon>
        <taxon>Dicyphina</taxon>
        <taxon>Nesidiocoris</taxon>
    </lineage>
</organism>
<gene>
    <name evidence="1" type="ORF">NTJ_12948</name>
</gene>
<evidence type="ECO:0000313" key="2">
    <source>
        <dbReference type="Proteomes" id="UP001307889"/>
    </source>
</evidence>
<reference evidence="1 2" key="1">
    <citation type="submission" date="2023-09" db="EMBL/GenBank/DDBJ databases">
        <title>Nesidiocoris tenuis whole genome shotgun sequence.</title>
        <authorList>
            <person name="Shibata T."/>
            <person name="Shimoda M."/>
            <person name="Kobayashi T."/>
            <person name="Uehara T."/>
        </authorList>
    </citation>
    <scope>NUCLEOTIDE SEQUENCE [LARGE SCALE GENOMIC DNA]</scope>
    <source>
        <strain evidence="1 2">Japan</strain>
    </source>
</reference>
<proteinExistence type="predicted"/>